<dbReference type="PROSITE" id="PS01285">
    <property type="entry name" value="FA58C_1"/>
    <property type="match status" value="1"/>
</dbReference>
<dbReference type="InterPro" id="IPR000742">
    <property type="entry name" value="EGF"/>
</dbReference>
<evidence type="ECO:0000256" key="3">
    <source>
        <dbReference type="ARBA" id="ARBA00022536"/>
    </source>
</evidence>
<keyword evidence="14" id="KW-1185">Reference proteome</keyword>
<dbReference type="PROSITE" id="PS50022">
    <property type="entry name" value="FA58C_3"/>
    <property type="match status" value="2"/>
</dbReference>
<dbReference type="CDD" id="cd00054">
    <property type="entry name" value="EGF_CA"/>
    <property type="match status" value="1"/>
</dbReference>
<keyword evidence="8" id="KW-1015">Disulfide bond</keyword>
<evidence type="ECO:0000256" key="6">
    <source>
        <dbReference type="ARBA" id="ARBA00022989"/>
    </source>
</evidence>
<comment type="caution">
    <text evidence="9">Lacks conserved residue(s) required for the propagation of feature annotation.</text>
</comment>
<evidence type="ECO:0000256" key="5">
    <source>
        <dbReference type="ARBA" id="ARBA00022729"/>
    </source>
</evidence>
<dbReference type="PROSITE" id="PS50025">
    <property type="entry name" value="LAM_G_DOMAIN"/>
    <property type="match status" value="2"/>
</dbReference>
<feature type="domain" description="F5/8 type C" evidence="11">
    <location>
        <begin position="119"/>
        <end position="272"/>
    </location>
</feature>
<dbReference type="InterPro" id="IPR000421">
    <property type="entry name" value="FA58C"/>
</dbReference>
<evidence type="ECO:0000256" key="1">
    <source>
        <dbReference type="ARBA" id="ARBA00004479"/>
    </source>
</evidence>
<evidence type="ECO:0000256" key="8">
    <source>
        <dbReference type="ARBA" id="ARBA00023157"/>
    </source>
</evidence>
<evidence type="ECO:0000259" key="12">
    <source>
        <dbReference type="PROSITE" id="PS50025"/>
    </source>
</evidence>
<protein>
    <submittedName>
        <fullName evidence="15">Neurexin-4-like</fullName>
    </submittedName>
</protein>
<dbReference type="InterPro" id="IPR008979">
    <property type="entry name" value="Galactose-bd-like_sf"/>
</dbReference>
<dbReference type="GeneID" id="106812186"/>
<name>A0ABM1EH24_PRICU</name>
<dbReference type="SMART" id="SM00282">
    <property type="entry name" value="LamG"/>
    <property type="match status" value="3"/>
</dbReference>
<evidence type="ECO:0000256" key="9">
    <source>
        <dbReference type="PROSITE-ProRule" id="PRU00076"/>
    </source>
</evidence>
<evidence type="ECO:0000313" key="15">
    <source>
        <dbReference type="RefSeq" id="XP_014671495.1"/>
    </source>
</evidence>
<dbReference type="InterPro" id="IPR050372">
    <property type="entry name" value="Neurexin-related_CASP"/>
</dbReference>
<feature type="domain" description="Laminin G" evidence="12">
    <location>
        <begin position="687"/>
        <end position="866"/>
    </location>
</feature>
<accession>A0ABM1EH24</accession>
<keyword evidence="6" id="KW-1133">Transmembrane helix</keyword>
<organism evidence="14 15">
    <name type="scientific">Priapulus caudatus</name>
    <name type="common">Priapulid worm</name>
    <dbReference type="NCBI Taxonomy" id="37621"/>
    <lineage>
        <taxon>Eukaryota</taxon>
        <taxon>Metazoa</taxon>
        <taxon>Ecdysozoa</taxon>
        <taxon>Scalidophora</taxon>
        <taxon>Priapulida</taxon>
        <taxon>Priapulimorpha</taxon>
        <taxon>Priapulimorphida</taxon>
        <taxon>Priapulidae</taxon>
        <taxon>Priapulus</taxon>
    </lineage>
</organism>
<feature type="domain" description="EGF-like" evidence="13">
    <location>
        <begin position="646"/>
        <end position="683"/>
    </location>
</feature>
<dbReference type="Proteomes" id="UP000695022">
    <property type="component" value="Unplaced"/>
</dbReference>
<comment type="similarity">
    <text evidence="2">Belongs to the neurexin family.</text>
</comment>
<keyword evidence="4" id="KW-0812">Transmembrane</keyword>
<dbReference type="PROSITE" id="PS01286">
    <property type="entry name" value="FA58C_2"/>
    <property type="match status" value="1"/>
</dbReference>
<gene>
    <name evidence="15" type="primary">LOC106812186</name>
</gene>
<dbReference type="CDD" id="cd00057">
    <property type="entry name" value="FA58C"/>
    <property type="match status" value="1"/>
</dbReference>
<dbReference type="PROSITE" id="PS50026">
    <property type="entry name" value="EGF_3"/>
    <property type="match status" value="1"/>
</dbReference>
<dbReference type="Pfam" id="PF02210">
    <property type="entry name" value="Laminin_G_2"/>
    <property type="match status" value="3"/>
</dbReference>
<proteinExistence type="inferred from homology"/>
<dbReference type="InterPro" id="IPR013320">
    <property type="entry name" value="ConA-like_dom_sf"/>
</dbReference>
<dbReference type="InterPro" id="IPR001791">
    <property type="entry name" value="Laminin_G"/>
</dbReference>
<dbReference type="Gene3D" id="2.10.25.10">
    <property type="entry name" value="Laminin"/>
    <property type="match status" value="1"/>
</dbReference>
<feature type="domain" description="F5/8 type C" evidence="11">
    <location>
        <begin position="1"/>
        <end position="116"/>
    </location>
</feature>
<evidence type="ECO:0000313" key="14">
    <source>
        <dbReference type="Proteomes" id="UP000695022"/>
    </source>
</evidence>
<evidence type="ECO:0000259" key="11">
    <source>
        <dbReference type="PROSITE" id="PS50022"/>
    </source>
</evidence>
<feature type="compositionally biased region" description="Polar residues" evidence="10">
    <location>
        <begin position="20"/>
        <end position="30"/>
    </location>
</feature>
<reference evidence="15" key="1">
    <citation type="submission" date="2025-08" db="UniProtKB">
        <authorList>
            <consortium name="RefSeq"/>
        </authorList>
    </citation>
    <scope>IDENTIFICATION</scope>
</reference>
<keyword evidence="3 9" id="KW-0245">EGF-like domain</keyword>
<dbReference type="PANTHER" id="PTHR15036">
    <property type="entry name" value="PIKACHURIN-LIKE PROTEIN"/>
    <property type="match status" value="1"/>
</dbReference>
<dbReference type="Gene3D" id="2.60.120.200">
    <property type="match status" value="3"/>
</dbReference>
<dbReference type="SUPFAM" id="SSF49899">
    <property type="entry name" value="Concanavalin A-like lectins/glucanases"/>
    <property type="match status" value="3"/>
</dbReference>
<dbReference type="PANTHER" id="PTHR15036:SF91">
    <property type="entry name" value="NEUREXIN-4"/>
    <property type="match status" value="1"/>
</dbReference>
<feature type="region of interest" description="Disordered" evidence="10">
    <location>
        <begin position="1"/>
        <end position="30"/>
    </location>
</feature>
<dbReference type="Gene3D" id="2.60.120.260">
    <property type="entry name" value="Galactose-binding domain-like"/>
    <property type="match status" value="2"/>
</dbReference>
<evidence type="ECO:0000256" key="4">
    <source>
        <dbReference type="ARBA" id="ARBA00022692"/>
    </source>
</evidence>
<comment type="subcellular location">
    <subcellularLocation>
        <location evidence="1">Membrane</location>
        <topology evidence="1">Single-pass type I membrane protein</topology>
    </subcellularLocation>
</comment>
<dbReference type="RefSeq" id="XP_014671495.1">
    <property type="nucleotide sequence ID" value="XM_014816009.1"/>
</dbReference>
<evidence type="ECO:0000256" key="2">
    <source>
        <dbReference type="ARBA" id="ARBA00010241"/>
    </source>
</evidence>
<keyword evidence="5" id="KW-0732">Signal</keyword>
<dbReference type="Pfam" id="PF00008">
    <property type="entry name" value="EGF"/>
    <property type="match status" value="1"/>
</dbReference>
<dbReference type="SMART" id="SM00231">
    <property type="entry name" value="FA58C"/>
    <property type="match status" value="1"/>
</dbReference>
<feature type="non-terminal residue" evidence="15">
    <location>
        <position position="1"/>
    </location>
</feature>
<feature type="domain" description="Laminin G" evidence="12">
    <location>
        <begin position="477"/>
        <end position="650"/>
    </location>
</feature>
<dbReference type="Pfam" id="PF00754">
    <property type="entry name" value="F5_F8_type_C"/>
    <property type="match status" value="2"/>
</dbReference>
<feature type="compositionally biased region" description="Low complexity" evidence="10">
    <location>
        <begin position="127"/>
        <end position="144"/>
    </location>
</feature>
<sequence length="872" mass="96702">RGRLEKSNPSSGDNKHRLTKLTSSRLHPASSTLAWQPKRSTLHQYVEVDLGATRNVLGVATQGSKDAGGWVSQYELHYSDGGKRFRPYRVASGQAQVKRVRASSLAPSTVPSSSVRQPCQEALGMESSGIPDSSITASSSASEQRSPKFARLNHRHGDWTPKYSDGEQHLQVDLGYMDPTTKTYLVTAVATQGSTHRQGGWLSQYLLLYSVNGRDWRTYTDKHGRHEVFDGNNDTDTVARRTLAAPVIARYVRIVPIRWQHSIALRLELYGCGYATQSVQFDGASFLRYDLYDRGQTDNDAIYVRLRTTRPDGVLLYARGAQGDYICVEMSRGRMFVNFNLGCRQKDDSPSVTFTTQKGFVKVAGLLSSTALNVSLEFRTYSDVGLLFYNQLAADGSLKVSDVPFHSITFPCVSEGVYCNCDAGQARWLGDEGWIRQKEHLPVAQVLVGDTGAPDDDSEAYWSLGPLRCTGDTLFDNMVTFRKEDAFVAFPRPPLRGSFDIYLQFKTTVAAGVLVYCDGPQDNFLKLTLTGARSLQLQYNAGGAMQILQVKVAPALRLDDDAWHAVQMERNGRQAKVVVDGGKPTAIAEAAAIFRELELTSDLTIGAKTDRTEGFVGVMRALMVNGEMLDLRGAAERGVYGVLPGDAPKCASAPCMNNGTCLERYSSYACNCTLTPFDGEICTEEIGVKLRAPQRIRYDLPDFGLRSTATERIRVGLSTTRPQGALMSVYSAGRDFFSMEFTEEGAVRFRFSYDGRGTELVIEDDHVLTNGRTMRCQFSRRTTPARIYRIDEYDEVEKQLNIPAEHDTRLNQLLSIYIGRNKTMSDAEGFVGCISRVQFDELFPLKRLFDDPISPNIKAEAISGLAFVKAML</sequence>
<evidence type="ECO:0000259" key="13">
    <source>
        <dbReference type="PROSITE" id="PS50026"/>
    </source>
</evidence>
<evidence type="ECO:0000256" key="7">
    <source>
        <dbReference type="ARBA" id="ARBA00023136"/>
    </source>
</evidence>
<feature type="region of interest" description="Disordered" evidence="10">
    <location>
        <begin position="124"/>
        <end position="149"/>
    </location>
</feature>
<keyword evidence="7" id="KW-0472">Membrane</keyword>
<dbReference type="CDD" id="cd00110">
    <property type="entry name" value="LamG"/>
    <property type="match status" value="3"/>
</dbReference>
<evidence type="ECO:0000256" key="10">
    <source>
        <dbReference type="SAM" id="MobiDB-lite"/>
    </source>
</evidence>
<dbReference type="SUPFAM" id="SSF49785">
    <property type="entry name" value="Galactose-binding domain-like"/>
    <property type="match status" value="2"/>
</dbReference>